<reference evidence="7" key="1">
    <citation type="submission" date="2009-10" db="EMBL/GenBank/DDBJ databases">
        <title>The complete chromosome of Gordonia bronchialis DSM 43247.</title>
        <authorList>
            <consortium name="US DOE Joint Genome Institute (JGI-PGF)"/>
            <person name="Lucas S."/>
            <person name="Copeland A."/>
            <person name="Lapidus A."/>
            <person name="Glavina del Rio T."/>
            <person name="Dalin E."/>
            <person name="Tice H."/>
            <person name="Bruce D."/>
            <person name="Goodwin L."/>
            <person name="Pitluck S."/>
            <person name="Kyrpides N."/>
            <person name="Mavromatis K."/>
            <person name="Ivanova N."/>
            <person name="Ovchinnikova G."/>
            <person name="Saunders E."/>
            <person name="Brettin T."/>
            <person name="Detter J.C."/>
            <person name="Han C."/>
            <person name="Larimer F."/>
            <person name="Land M."/>
            <person name="Hauser L."/>
            <person name="Markowitz V."/>
            <person name="Cheng J.-F."/>
            <person name="Hugenholtz P."/>
            <person name="Woyke T."/>
            <person name="Wu D."/>
            <person name="Jando M."/>
            <person name="Schneider S."/>
            <person name="Goeker M."/>
            <person name="Klenk H.-P."/>
            <person name="Eisen J.A."/>
        </authorList>
    </citation>
    <scope>NUCLEOTIDE SEQUENCE [LARGE SCALE GENOMIC DNA]</scope>
    <source>
        <strain evidence="7">ATCC 25592 / DSM 43247 / BCRC 13721 / JCM 3198 / KCTC 3076 / NBRC 16047 / NCTC 10667</strain>
    </source>
</reference>
<dbReference type="InterPro" id="IPR004111">
    <property type="entry name" value="Repressor_TetR_C"/>
</dbReference>
<keyword evidence="2 4" id="KW-0238">DNA-binding</keyword>
<evidence type="ECO:0000259" key="5">
    <source>
        <dbReference type="PROSITE" id="PS50977"/>
    </source>
</evidence>
<dbReference type="GO" id="GO:0003700">
    <property type="term" value="F:DNA-binding transcription factor activity"/>
    <property type="evidence" value="ECO:0007669"/>
    <property type="project" value="TreeGrafter"/>
</dbReference>
<dbReference type="PANTHER" id="PTHR30055:SF151">
    <property type="entry name" value="TRANSCRIPTIONAL REGULATORY PROTEIN"/>
    <property type="match status" value="1"/>
</dbReference>
<organism evidence="6 7">
    <name type="scientific">Gordonia bronchialis (strain ATCC 25592 / DSM 43247 / BCRC 13721 / JCM 3198 / KCTC 3076 / NBRC 16047 / NCTC 10667)</name>
    <name type="common">Rhodococcus bronchialis</name>
    <dbReference type="NCBI Taxonomy" id="526226"/>
    <lineage>
        <taxon>Bacteria</taxon>
        <taxon>Bacillati</taxon>
        <taxon>Actinomycetota</taxon>
        <taxon>Actinomycetes</taxon>
        <taxon>Mycobacteriales</taxon>
        <taxon>Gordoniaceae</taxon>
        <taxon>Gordonia</taxon>
    </lineage>
</organism>
<dbReference type="GO" id="GO:0045892">
    <property type="term" value="P:negative regulation of DNA-templated transcription"/>
    <property type="evidence" value="ECO:0007669"/>
    <property type="project" value="InterPro"/>
</dbReference>
<dbReference type="Proteomes" id="UP000001219">
    <property type="component" value="Chromosome"/>
</dbReference>
<dbReference type="OrthoDB" id="2570341at2"/>
<dbReference type="SUPFAM" id="SSF46689">
    <property type="entry name" value="Homeodomain-like"/>
    <property type="match status" value="1"/>
</dbReference>
<sequence>MTSRSPDPDALPRYLASLWGRGDDAPRRGPKPTLTIHDIARAAVAIADEHGWEAVSMKAIAESLGMTTMSLYRYVESKDDVIDVMVDEAYGPSHPMPGETWQERIRNWAYTVTDRMRARPWLAVVPLSRPPVGPNTLSWTESGVRAFDGTPLTGQQKMNALLLVDGFVRHHVRQSIQMGMLDAKPDGPAYESMLAVLVGPDTHPGITAAIAGMSPWDADDDFFTEQLEFGLAVLVDGLAALIDGKALR</sequence>
<dbReference type="AlphaFoldDB" id="D0LAZ6"/>
<dbReference type="InterPro" id="IPR001647">
    <property type="entry name" value="HTH_TetR"/>
</dbReference>
<accession>D0LAZ6</accession>
<evidence type="ECO:0000256" key="2">
    <source>
        <dbReference type="ARBA" id="ARBA00023125"/>
    </source>
</evidence>
<dbReference type="Pfam" id="PF00440">
    <property type="entry name" value="TetR_N"/>
    <property type="match status" value="1"/>
</dbReference>
<proteinExistence type="predicted"/>
<evidence type="ECO:0000256" key="1">
    <source>
        <dbReference type="ARBA" id="ARBA00023015"/>
    </source>
</evidence>
<evidence type="ECO:0000256" key="3">
    <source>
        <dbReference type="ARBA" id="ARBA00023163"/>
    </source>
</evidence>
<dbReference type="eggNOG" id="COG1309">
    <property type="taxonomic scope" value="Bacteria"/>
</dbReference>
<evidence type="ECO:0000313" key="6">
    <source>
        <dbReference type="EMBL" id="ACY22289.1"/>
    </source>
</evidence>
<dbReference type="PROSITE" id="PS50977">
    <property type="entry name" value="HTH_TETR_2"/>
    <property type="match status" value="1"/>
</dbReference>
<feature type="DNA-binding region" description="H-T-H motif" evidence="4">
    <location>
        <begin position="56"/>
        <end position="75"/>
    </location>
</feature>
<dbReference type="EMBL" id="CP001802">
    <property type="protein sequence ID" value="ACY22289.1"/>
    <property type="molecule type" value="Genomic_DNA"/>
</dbReference>
<dbReference type="Gene3D" id="1.10.10.60">
    <property type="entry name" value="Homeodomain-like"/>
    <property type="match status" value="1"/>
</dbReference>
<keyword evidence="3" id="KW-0804">Transcription</keyword>
<evidence type="ECO:0000313" key="7">
    <source>
        <dbReference type="Proteomes" id="UP000001219"/>
    </source>
</evidence>
<dbReference type="RefSeq" id="WP_012834805.1">
    <property type="nucleotide sequence ID" value="NC_013441.1"/>
</dbReference>
<feature type="domain" description="HTH tetR-type" evidence="5">
    <location>
        <begin position="33"/>
        <end position="93"/>
    </location>
</feature>
<dbReference type="KEGG" id="gbr:Gbro_3083"/>
<gene>
    <name evidence="6" type="ordered locus">Gbro_3083</name>
</gene>
<dbReference type="HOGENOM" id="CLU_069543_0_1_11"/>
<evidence type="ECO:0000256" key="4">
    <source>
        <dbReference type="PROSITE-ProRule" id="PRU00335"/>
    </source>
</evidence>
<name>D0LAZ6_GORB4</name>
<dbReference type="STRING" id="526226.Gbro_3083"/>
<protein>
    <submittedName>
        <fullName evidence="6">Regulatory protein TetR</fullName>
    </submittedName>
</protein>
<dbReference type="Gene3D" id="1.10.357.10">
    <property type="entry name" value="Tetracycline Repressor, domain 2"/>
    <property type="match status" value="1"/>
</dbReference>
<dbReference type="InterPro" id="IPR050109">
    <property type="entry name" value="HTH-type_TetR-like_transc_reg"/>
</dbReference>
<dbReference type="SUPFAM" id="SSF48498">
    <property type="entry name" value="Tetracyclin repressor-like, C-terminal domain"/>
    <property type="match status" value="1"/>
</dbReference>
<dbReference type="PANTHER" id="PTHR30055">
    <property type="entry name" value="HTH-TYPE TRANSCRIPTIONAL REGULATOR RUTR"/>
    <property type="match status" value="1"/>
</dbReference>
<reference evidence="6 7" key="2">
    <citation type="journal article" date="2010" name="Stand. Genomic Sci.">
        <title>Complete genome sequence of Gordonia bronchialis type strain (3410).</title>
        <authorList>
            <person name="Ivanova N."/>
            <person name="Sikorski J."/>
            <person name="Jando M."/>
            <person name="Lapidus A."/>
            <person name="Nolan M."/>
            <person name="Lucas S."/>
            <person name="Del Rio T.G."/>
            <person name="Tice H."/>
            <person name="Copeland A."/>
            <person name="Cheng J.F."/>
            <person name="Chen F."/>
            <person name="Bruce D."/>
            <person name="Goodwin L."/>
            <person name="Pitluck S."/>
            <person name="Mavromatis K."/>
            <person name="Ovchinnikova G."/>
            <person name="Pati A."/>
            <person name="Chen A."/>
            <person name="Palaniappan K."/>
            <person name="Land M."/>
            <person name="Hauser L."/>
            <person name="Chang Y.J."/>
            <person name="Jeffries C.D."/>
            <person name="Chain P."/>
            <person name="Saunders E."/>
            <person name="Han C."/>
            <person name="Detter J.C."/>
            <person name="Brettin T."/>
            <person name="Rohde M."/>
            <person name="Goker M."/>
            <person name="Bristow J."/>
            <person name="Eisen J.A."/>
            <person name="Markowitz V."/>
            <person name="Hugenholtz P."/>
            <person name="Klenk H.P."/>
            <person name="Kyrpides N.C."/>
        </authorList>
    </citation>
    <scope>NUCLEOTIDE SEQUENCE [LARGE SCALE GENOMIC DNA]</scope>
    <source>
        <strain evidence="7">ATCC 25592 / DSM 43247 / BCRC 13721 / JCM 3198 / KCTC 3076 / NBRC 16047 / NCTC 10667</strain>
    </source>
</reference>
<keyword evidence="7" id="KW-1185">Reference proteome</keyword>
<dbReference type="GO" id="GO:0000976">
    <property type="term" value="F:transcription cis-regulatory region binding"/>
    <property type="evidence" value="ECO:0007669"/>
    <property type="project" value="TreeGrafter"/>
</dbReference>
<keyword evidence="1" id="KW-0805">Transcription regulation</keyword>
<dbReference type="InterPro" id="IPR009057">
    <property type="entry name" value="Homeodomain-like_sf"/>
</dbReference>
<dbReference type="InterPro" id="IPR036271">
    <property type="entry name" value="Tet_transcr_reg_TetR-rel_C_sf"/>
</dbReference>
<dbReference type="Pfam" id="PF02909">
    <property type="entry name" value="TetR_C_1"/>
    <property type="match status" value="1"/>
</dbReference>